<dbReference type="Gene3D" id="1.10.486.10">
    <property type="entry name" value="PCRA, domain 4"/>
    <property type="match status" value="1"/>
</dbReference>
<accession>A0A410RXU8</accession>
<dbReference type="GO" id="GO:0005524">
    <property type="term" value="F:ATP binding"/>
    <property type="evidence" value="ECO:0007669"/>
    <property type="project" value="UniProtKB-UniRule"/>
</dbReference>
<dbReference type="GO" id="GO:0003677">
    <property type="term" value="F:DNA binding"/>
    <property type="evidence" value="ECO:0007669"/>
    <property type="project" value="InterPro"/>
</dbReference>
<evidence type="ECO:0000256" key="4">
    <source>
        <dbReference type="ARBA" id="ARBA00022840"/>
    </source>
</evidence>
<evidence type="ECO:0000259" key="12">
    <source>
        <dbReference type="PROSITE" id="PS51217"/>
    </source>
</evidence>
<evidence type="ECO:0000256" key="3">
    <source>
        <dbReference type="ARBA" id="ARBA00022806"/>
    </source>
</evidence>
<keyword evidence="5" id="KW-0413">Isomerase</keyword>
<name>A0A410RXU8_CORCK</name>
<comment type="catalytic activity">
    <reaction evidence="6">
        <text>Couples ATP hydrolysis with the unwinding of duplex DNA by translocating in the 3'-5' direction.</text>
        <dbReference type="EC" id="5.6.2.4"/>
    </reaction>
</comment>
<dbReference type="PROSITE" id="PS51198">
    <property type="entry name" value="UVRD_HELICASE_ATP_BIND"/>
    <property type="match status" value="1"/>
</dbReference>
<evidence type="ECO:0000313" key="13">
    <source>
        <dbReference type="EMBL" id="QAT86710.1"/>
    </source>
</evidence>
<dbReference type="PANTHER" id="PTHR11070">
    <property type="entry name" value="UVRD / RECB / PCRA DNA HELICASE FAMILY MEMBER"/>
    <property type="match status" value="1"/>
</dbReference>
<gene>
    <name evidence="13" type="primary">addA</name>
    <name evidence="13" type="ORF">EJ065_5174</name>
</gene>
<dbReference type="GO" id="GO:0000725">
    <property type="term" value="P:recombinational repair"/>
    <property type="evidence" value="ECO:0007669"/>
    <property type="project" value="TreeGrafter"/>
</dbReference>
<dbReference type="EMBL" id="CP034669">
    <property type="protein sequence ID" value="QAT86710.1"/>
    <property type="molecule type" value="Genomic_DNA"/>
</dbReference>
<dbReference type="InterPro" id="IPR014017">
    <property type="entry name" value="DNA_helicase_UvrD-like_C"/>
</dbReference>
<dbReference type="Proteomes" id="UP000288758">
    <property type="component" value="Chromosome"/>
</dbReference>
<sequence>MSDTAPHMLALEKNLALMAGAGAGKTYSLVTMTLHLFAGARQAEPLRPSRLCMLTFTDKAAAEMRRRVRERLDALAQGDVPLDAEKDLRASLARLERPFPTQDAWRKVREELGAATVGTFHSLCGQLLRRAPPAVGIDPAFEVLDELEAAGLLEDVTERVVLDALEGGDARVRELCAELGFSGSGFSDGLVAALMDVYGTLREEGLKAATARVGDGVADKAQLEALIEDCRRLCLDARAQDTKGEWSNLLSACEPALKAMTPDTFMQPGHFPLLRSVLLSEPRNLANLRKGAGACLKELLWKVKGKSDGSVRRLEDAYAAWRTAPFEATFRDLLGKVEERHDAELTRRNVFDFTSLLVKARDLLRDHPEFRQQVQERLGALLVDEFQDTNRLQLELVLLLAEKREGGPRDLSPDADLVASLPLEPAFLCAVGDRKQSIYEFRGADVSVFKVLADKIDAEGGMRGFLQNNYRSLPGVLSFFNRAFAGLLVAKEEAPRPFEVVYEPETDDLSPTRPDLAEGPVVERLTLPEADTAPELREYEADAVARRLRVMLAPGAPPAVMAEDKKGLRPARGGDVAMLFRTFTHLEEYRQALIRHGVPHRVLRGRGFYGAQEVRDLASLLALLADADDALAFAAVLRSPLVGLSDASLFRLAGDLPLSLGSPRLADEEVRAAMSAREQSRLARFLELIPVLRRERDRLGVHALLQAALDATGYREALAGSPYAEQASANVEKLLSLAARRDERGTGGCVAFARELRQLADSDPNEAQADLLDEGDPRAVQLLTIHRAKGLEWPVVIVPGMGGRRRTTSARAYFERSFGLALRPWMPDSLDTFTSERFEAVRAELKAREDAEYLRLLYVALTRAKDLLVLSGGEEKRAGTDTWWHRVDRRLDADPDLRALANDVDVEQLPPPADPEPPTEEQLEQARLRLESALERMSGEASGPGAAVFTDAPAVASVRAVQDFLTCPRRYHQLHRLGLAVGSEPWESPVRAAPLFVEADGWLPVERPDQLVTRLLREVDLSLAGPDAEASERRAHLENLLRSAGRDPDEDDLGDVLATVERFLDTMFARQLAGVPASTLHRGLDFVLDLDDGASVEGAVDLLWESPDGEAVAVLLRPGARHPLGPAACAHELTALALACARMVRDGVPVRVGVAFLGDASPEPEFLPAGSADAGAVRRLAEGVRALVQAEMSRAWPGWDKAACQALHCGFAEHCHPAPPAC</sequence>
<dbReference type="Pfam" id="PF00580">
    <property type="entry name" value="UvrD-helicase"/>
    <property type="match status" value="1"/>
</dbReference>
<evidence type="ECO:0000256" key="10">
    <source>
        <dbReference type="PROSITE-ProRule" id="PRU00560"/>
    </source>
</evidence>
<dbReference type="SUPFAM" id="SSF52540">
    <property type="entry name" value="P-loop containing nucleoside triphosphate hydrolases"/>
    <property type="match status" value="1"/>
</dbReference>
<protein>
    <recommendedName>
        <fullName evidence="7">DNA 3'-5' helicase</fullName>
        <ecNumber evidence="7">5.6.2.4</ecNumber>
    </recommendedName>
    <alternativeName>
        <fullName evidence="8">DNA 3'-5' helicase II</fullName>
    </alternativeName>
</protein>
<dbReference type="PANTHER" id="PTHR11070:SF2">
    <property type="entry name" value="ATP-DEPENDENT DNA HELICASE SRS2"/>
    <property type="match status" value="1"/>
</dbReference>
<evidence type="ECO:0000256" key="8">
    <source>
        <dbReference type="ARBA" id="ARBA00034923"/>
    </source>
</evidence>
<dbReference type="GO" id="GO:0005829">
    <property type="term" value="C:cytosol"/>
    <property type="evidence" value="ECO:0007669"/>
    <property type="project" value="TreeGrafter"/>
</dbReference>
<dbReference type="RefSeq" id="WP_128798219.1">
    <property type="nucleotide sequence ID" value="NZ_CP034669.1"/>
</dbReference>
<reference evidence="13 14" key="1">
    <citation type="submission" date="2018-12" db="EMBL/GenBank/DDBJ databases">
        <title>Complete Genome Sequence of the Corallopyronin A producing Myxobacterium Corallococcus coralloides B035.</title>
        <authorList>
            <person name="Bouhired S.M."/>
            <person name="Rupp O."/>
            <person name="Blom J."/>
            <person name="Schaeberle T.F."/>
            <person name="Kehraus S."/>
            <person name="Schiefer A."/>
            <person name="Pfarr K."/>
            <person name="Goesmann A."/>
            <person name="Hoerauf A."/>
            <person name="Koenig G.M."/>
        </authorList>
    </citation>
    <scope>NUCLEOTIDE SEQUENCE [LARGE SCALE GENOMIC DNA]</scope>
    <source>
        <strain evidence="13 14">B035</strain>
    </source>
</reference>
<comment type="catalytic activity">
    <reaction evidence="9">
        <text>ATP + H2O = ADP + phosphate + H(+)</text>
        <dbReference type="Rhea" id="RHEA:13065"/>
        <dbReference type="ChEBI" id="CHEBI:15377"/>
        <dbReference type="ChEBI" id="CHEBI:15378"/>
        <dbReference type="ChEBI" id="CHEBI:30616"/>
        <dbReference type="ChEBI" id="CHEBI:43474"/>
        <dbReference type="ChEBI" id="CHEBI:456216"/>
        <dbReference type="EC" id="5.6.2.4"/>
    </reaction>
</comment>
<dbReference type="PROSITE" id="PS51217">
    <property type="entry name" value="UVRD_HELICASE_CTER"/>
    <property type="match status" value="1"/>
</dbReference>
<evidence type="ECO:0000256" key="6">
    <source>
        <dbReference type="ARBA" id="ARBA00034617"/>
    </source>
</evidence>
<evidence type="ECO:0000256" key="9">
    <source>
        <dbReference type="ARBA" id="ARBA00048988"/>
    </source>
</evidence>
<feature type="binding site" evidence="10">
    <location>
        <begin position="19"/>
        <end position="26"/>
    </location>
    <ligand>
        <name>ATP</name>
        <dbReference type="ChEBI" id="CHEBI:30616"/>
    </ligand>
</feature>
<feature type="domain" description="UvrD-like helicase ATP-binding" evidence="11">
    <location>
        <begin position="1"/>
        <end position="473"/>
    </location>
</feature>
<dbReference type="Pfam" id="PF13361">
    <property type="entry name" value="UvrD_C"/>
    <property type="match status" value="1"/>
</dbReference>
<dbReference type="GO" id="GO:0043138">
    <property type="term" value="F:3'-5' DNA helicase activity"/>
    <property type="evidence" value="ECO:0007669"/>
    <property type="project" value="UniProtKB-EC"/>
</dbReference>
<organism evidence="13 14">
    <name type="scientific">Corallococcus coralloides</name>
    <name type="common">Myxococcus coralloides</name>
    <dbReference type="NCBI Taxonomy" id="184914"/>
    <lineage>
        <taxon>Bacteria</taxon>
        <taxon>Pseudomonadati</taxon>
        <taxon>Myxococcota</taxon>
        <taxon>Myxococcia</taxon>
        <taxon>Myxococcales</taxon>
        <taxon>Cystobacterineae</taxon>
        <taxon>Myxococcaceae</taxon>
        <taxon>Corallococcus</taxon>
    </lineage>
</organism>
<keyword evidence="3 10" id="KW-0347">Helicase</keyword>
<dbReference type="InterPro" id="IPR014016">
    <property type="entry name" value="UvrD-like_ATP-bd"/>
</dbReference>
<dbReference type="Gene3D" id="3.40.50.300">
    <property type="entry name" value="P-loop containing nucleotide triphosphate hydrolases"/>
    <property type="match status" value="4"/>
</dbReference>
<dbReference type="InterPro" id="IPR000212">
    <property type="entry name" value="DNA_helicase_UvrD/REP"/>
</dbReference>
<dbReference type="InterPro" id="IPR027417">
    <property type="entry name" value="P-loop_NTPase"/>
</dbReference>
<dbReference type="GO" id="GO:0016887">
    <property type="term" value="F:ATP hydrolysis activity"/>
    <property type="evidence" value="ECO:0007669"/>
    <property type="project" value="RHEA"/>
</dbReference>
<proteinExistence type="predicted"/>
<feature type="domain" description="UvrD-like helicase C-terminal" evidence="12">
    <location>
        <begin position="491"/>
        <end position="790"/>
    </location>
</feature>
<keyword evidence="1 10" id="KW-0547">Nucleotide-binding</keyword>
<evidence type="ECO:0000256" key="7">
    <source>
        <dbReference type="ARBA" id="ARBA00034808"/>
    </source>
</evidence>
<evidence type="ECO:0000256" key="1">
    <source>
        <dbReference type="ARBA" id="ARBA00022741"/>
    </source>
</evidence>
<evidence type="ECO:0000256" key="5">
    <source>
        <dbReference type="ARBA" id="ARBA00023235"/>
    </source>
</evidence>
<evidence type="ECO:0000313" key="14">
    <source>
        <dbReference type="Proteomes" id="UP000288758"/>
    </source>
</evidence>
<evidence type="ECO:0000259" key="11">
    <source>
        <dbReference type="PROSITE" id="PS51198"/>
    </source>
</evidence>
<dbReference type="EC" id="5.6.2.4" evidence="7"/>
<dbReference type="AlphaFoldDB" id="A0A410RXU8"/>
<evidence type="ECO:0000256" key="2">
    <source>
        <dbReference type="ARBA" id="ARBA00022801"/>
    </source>
</evidence>
<keyword evidence="2 10" id="KW-0378">Hydrolase</keyword>
<keyword evidence="4 10" id="KW-0067">ATP-binding</keyword>